<protein>
    <submittedName>
        <fullName evidence="2">Uncharacterized protein</fullName>
    </submittedName>
</protein>
<keyword evidence="1" id="KW-1133">Transmembrane helix</keyword>
<evidence type="ECO:0000256" key="1">
    <source>
        <dbReference type="SAM" id="Phobius"/>
    </source>
</evidence>
<sequence>MQVSAGGSGDVGPLVLFLALAGLFTLLGVYLLLRPGSAAAFFADAEARRRFRPRDARALGAVFAGGGAALIALGILRLATLL</sequence>
<dbReference type="EMBL" id="JAROCF010000001">
    <property type="protein sequence ID" value="MDN4615841.1"/>
    <property type="molecule type" value="Genomic_DNA"/>
</dbReference>
<dbReference type="Proteomes" id="UP001174208">
    <property type="component" value="Unassembled WGS sequence"/>
</dbReference>
<proteinExistence type="predicted"/>
<evidence type="ECO:0000313" key="2">
    <source>
        <dbReference type="EMBL" id="MDN4615841.1"/>
    </source>
</evidence>
<organism evidence="2 3">
    <name type="scientific">Leifsonia williamsii</name>
    <dbReference type="NCBI Taxonomy" id="3035919"/>
    <lineage>
        <taxon>Bacteria</taxon>
        <taxon>Bacillati</taxon>
        <taxon>Actinomycetota</taxon>
        <taxon>Actinomycetes</taxon>
        <taxon>Micrococcales</taxon>
        <taxon>Microbacteriaceae</taxon>
        <taxon>Leifsonia</taxon>
    </lineage>
</organism>
<comment type="caution">
    <text evidence="2">The sequence shown here is derived from an EMBL/GenBank/DDBJ whole genome shotgun (WGS) entry which is preliminary data.</text>
</comment>
<dbReference type="RefSeq" id="WP_301212141.1">
    <property type="nucleotide sequence ID" value="NZ_JAROCF010000001.1"/>
</dbReference>
<feature type="transmembrane region" description="Helical" evidence="1">
    <location>
        <begin position="58"/>
        <end position="79"/>
    </location>
</feature>
<evidence type="ECO:0000313" key="3">
    <source>
        <dbReference type="Proteomes" id="UP001174208"/>
    </source>
</evidence>
<keyword evidence="1" id="KW-0472">Membrane</keyword>
<keyword evidence="1" id="KW-0812">Transmembrane</keyword>
<gene>
    <name evidence="2" type="ORF">P5G50_15420</name>
</gene>
<name>A0ABT8KGE3_9MICO</name>
<reference evidence="2" key="1">
    <citation type="submission" date="2023-06" db="EMBL/GenBank/DDBJ databases">
        <title>MT1 and MT2 Draft Genomes of Novel Species.</title>
        <authorList>
            <person name="Venkateswaran K."/>
        </authorList>
    </citation>
    <scope>NUCLEOTIDE SEQUENCE</scope>
    <source>
        <strain evidence="2">F6_8S_P_1B</strain>
    </source>
</reference>
<keyword evidence="3" id="KW-1185">Reference proteome</keyword>
<accession>A0ABT8KGE3</accession>
<feature type="transmembrane region" description="Helical" evidence="1">
    <location>
        <begin position="12"/>
        <end position="33"/>
    </location>
</feature>